<dbReference type="FunCoup" id="A0A6J2Q8K7">
    <property type="interactions" value="184"/>
</dbReference>
<keyword evidence="2" id="KW-0802">TPR repeat</keyword>
<protein>
    <submittedName>
        <fullName evidence="4">Tetratricopeptide repeat protein 39A</fullName>
    </submittedName>
</protein>
<keyword evidence="3" id="KW-1185">Reference proteome</keyword>
<proteinExistence type="inferred from homology"/>
<dbReference type="Pfam" id="PF10300">
    <property type="entry name" value="Iml2-TPR_39"/>
    <property type="match status" value="1"/>
</dbReference>
<evidence type="ECO:0000313" key="4">
    <source>
        <dbReference type="RefSeq" id="XP_029293770.1"/>
    </source>
</evidence>
<sequence length="563" mass="64480">MSNGKDANAAENSSQMTLKESLDECMEALDLFLNNHFSESLERLRPRVNESMYHALIYATVLEMQAMMTFQPDDISNAGNTMKSAQEVCQRFRRKSPGLTNKSVVESLTEVQLHAEACYAECQLQRAALTFLQDENMVSFIKGGIKVRNSYLIYKELHSLIKSHSCLKGPSHVHLDGGISFGIGAFNLTLSLFPPRILKVLEFAGFSGDKEYGVSLLQAGATGMNLRSMLCALLLLCYYTFLTFILGTGEGDVAEAERLLKPFRLRYPRGAIFLFFAGRTEEIKGNIDEAVALFEDGCKAQHAWKQFHHMCYWELMWCFTYKRAWKMAYFYADLLSQESRWSKAMYVYMKAAYLSMLPDDESKPFGEDEVDLFRQVPTFKQKIAGKSPPTEKFAIRKARRYKARCPIRLPVPVLEMMYMWNGFSMISKRPELTEGMMQTLVEAERSLLESPENEYLVDDRCLIYLLKGLCLKNQGLLQAAEECFNKVFSSEKKIRFDHYLVPNSLVELGLLYIAQGRRDEAIKLLHKAKHNYKEYSMESRTQFRVHAALAKLKADPGEEDTHM</sequence>
<dbReference type="OrthoDB" id="43460at2759"/>
<dbReference type="KEGG" id="cgob:115012341"/>
<evidence type="ECO:0000256" key="1">
    <source>
        <dbReference type="ARBA" id="ARBA00006400"/>
    </source>
</evidence>
<evidence type="ECO:0000256" key="2">
    <source>
        <dbReference type="ARBA" id="ARBA00022803"/>
    </source>
</evidence>
<dbReference type="Pfam" id="PF13174">
    <property type="entry name" value="TPR_6"/>
    <property type="match status" value="1"/>
</dbReference>
<dbReference type="SMART" id="SM00028">
    <property type="entry name" value="TPR"/>
    <property type="match status" value="3"/>
</dbReference>
<organism evidence="3 4">
    <name type="scientific">Cottoperca gobio</name>
    <name type="common">Frogmouth</name>
    <name type="synonym">Aphritis gobio</name>
    <dbReference type="NCBI Taxonomy" id="56716"/>
    <lineage>
        <taxon>Eukaryota</taxon>
        <taxon>Metazoa</taxon>
        <taxon>Chordata</taxon>
        <taxon>Craniata</taxon>
        <taxon>Vertebrata</taxon>
        <taxon>Euteleostomi</taxon>
        <taxon>Actinopterygii</taxon>
        <taxon>Neopterygii</taxon>
        <taxon>Teleostei</taxon>
        <taxon>Neoteleostei</taxon>
        <taxon>Acanthomorphata</taxon>
        <taxon>Eupercaria</taxon>
        <taxon>Perciformes</taxon>
        <taxon>Notothenioidei</taxon>
        <taxon>Bovichtidae</taxon>
        <taxon>Cottoperca</taxon>
    </lineage>
</organism>
<dbReference type="InParanoid" id="A0A6J2Q8K7"/>
<dbReference type="GeneID" id="115012341"/>
<dbReference type="PANTHER" id="PTHR31859:SF7">
    <property type="entry name" value="TETRATRICOPEPTIDE REPEAT PROTEIN 39A"/>
    <property type="match status" value="1"/>
</dbReference>
<evidence type="ECO:0000313" key="3">
    <source>
        <dbReference type="Proteomes" id="UP000504630"/>
    </source>
</evidence>
<dbReference type="Gene3D" id="1.25.40.10">
    <property type="entry name" value="Tetratricopeptide repeat domain"/>
    <property type="match status" value="1"/>
</dbReference>
<gene>
    <name evidence="4" type="primary">LOC115012341</name>
</gene>
<dbReference type="InterPro" id="IPR019734">
    <property type="entry name" value="TPR_rpt"/>
</dbReference>
<dbReference type="AlphaFoldDB" id="A0A6J2Q8K7"/>
<reference evidence="4" key="1">
    <citation type="submission" date="2025-08" db="UniProtKB">
        <authorList>
            <consortium name="RefSeq"/>
        </authorList>
    </citation>
    <scope>IDENTIFICATION</scope>
</reference>
<dbReference type="SUPFAM" id="SSF48452">
    <property type="entry name" value="TPR-like"/>
    <property type="match status" value="1"/>
</dbReference>
<accession>A0A6J2Q8K7</accession>
<comment type="similarity">
    <text evidence="1">Belongs to the TTC39 family.</text>
</comment>
<dbReference type="PANTHER" id="PTHR31859">
    <property type="entry name" value="TETRATRICOPEPTIDE REPEAT PROTEIN 39 FAMILY MEMBER"/>
    <property type="match status" value="1"/>
</dbReference>
<name>A0A6J2Q8K7_COTGO</name>
<dbReference type="RefSeq" id="XP_029293770.1">
    <property type="nucleotide sequence ID" value="XM_029437910.1"/>
</dbReference>
<dbReference type="Proteomes" id="UP000504630">
    <property type="component" value="Chromosome 8"/>
</dbReference>
<dbReference type="InterPro" id="IPR011990">
    <property type="entry name" value="TPR-like_helical_dom_sf"/>
</dbReference>
<dbReference type="InterPro" id="IPR019412">
    <property type="entry name" value="IML2/TPR_39"/>
</dbReference>